<dbReference type="AlphaFoldDB" id="A0A382Q2H1"/>
<organism evidence="1">
    <name type="scientific">marine metagenome</name>
    <dbReference type="NCBI Taxonomy" id="408172"/>
    <lineage>
        <taxon>unclassified sequences</taxon>
        <taxon>metagenomes</taxon>
        <taxon>ecological metagenomes</taxon>
    </lineage>
</organism>
<reference evidence="1" key="1">
    <citation type="submission" date="2018-05" db="EMBL/GenBank/DDBJ databases">
        <authorList>
            <person name="Lanie J.A."/>
            <person name="Ng W.-L."/>
            <person name="Kazmierczak K.M."/>
            <person name="Andrzejewski T.M."/>
            <person name="Davidsen T.M."/>
            <person name="Wayne K.J."/>
            <person name="Tettelin H."/>
            <person name="Glass J.I."/>
            <person name="Rusch D."/>
            <person name="Podicherti R."/>
            <person name="Tsui H.-C.T."/>
            <person name="Winkler M.E."/>
        </authorList>
    </citation>
    <scope>NUCLEOTIDE SEQUENCE</scope>
</reference>
<sequence length="224" mass="24280">MSVPEVATFEVQKQMLNGRTASIEANVQPEADISLQTSTGDVVTLSFANEQGLSPSHREVQFEDGQTVQEISSVAQAASTFSQVVEGDLNEDELVAIQKLAAKIEPIAKDFLSSNPEELNIEQAVDVALPDVVSVEAEASDFDVENIRQLPTLVSATIDAGFEKQFQALNETSRGLIVNSLSELMQFFREKVVQVLEPLRHSASLTEGEAQIPVEVDLVAQPQA</sequence>
<proteinExistence type="predicted"/>
<protein>
    <submittedName>
        <fullName evidence="1">Uncharacterized protein</fullName>
    </submittedName>
</protein>
<name>A0A382Q2H1_9ZZZZ</name>
<dbReference type="EMBL" id="UINC01111422">
    <property type="protein sequence ID" value="SVC79626.1"/>
    <property type="molecule type" value="Genomic_DNA"/>
</dbReference>
<evidence type="ECO:0000313" key="1">
    <source>
        <dbReference type="EMBL" id="SVC79626.1"/>
    </source>
</evidence>
<accession>A0A382Q2H1</accession>
<gene>
    <name evidence="1" type="ORF">METZ01_LOCUS332480</name>
</gene>